<organism evidence="1 2">
    <name type="scientific">Spirosoma linguale (strain ATCC 33905 / DSM 74 / LMG 10896 / Claus 1)</name>
    <dbReference type="NCBI Taxonomy" id="504472"/>
    <lineage>
        <taxon>Bacteria</taxon>
        <taxon>Pseudomonadati</taxon>
        <taxon>Bacteroidota</taxon>
        <taxon>Cytophagia</taxon>
        <taxon>Cytophagales</taxon>
        <taxon>Cytophagaceae</taxon>
        <taxon>Spirosoma</taxon>
    </lineage>
</organism>
<dbReference type="KEGG" id="sli:Slin_6069"/>
<keyword evidence="2" id="KW-1185">Reference proteome</keyword>
<dbReference type="AlphaFoldDB" id="D2QT99"/>
<reference evidence="1 2" key="1">
    <citation type="journal article" date="2010" name="Stand. Genomic Sci.">
        <title>Complete genome sequence of Spirosoma linguale type strain (1).</title>
        <authorList>
            <person name="Lail K."/>
            <person name="Sikorski J."/>
            <person name="Saunders E."/>
            <person name="Lapidus A."/>
            <person name="Glavina Del Rio T."/>
            <person name="Copeland A."/>
            <person name="Tice H."/>
            <person name="Cheng J.-F."/>
            <person name="Lucas S."/>
            <person name="Nolan M."/>
            <person name="Bruce D."/>
            <person name="Goodwin L."/>
            <person name="Pitluck S."/>
            <person name="Ivanova N."/>
            <person name="Mavromatis K."/>
            <person name="Ovchinnikova G."/>
            <person name="Pati A."/>
            <person name="Chen A."/>
            <person name="Palaniappan K."/>
            <person name="Land M."/>
            <person name="Hauser L."/>
            <person name="Chang Y.-J."/>
            <person name="Jeffries C.D."/>
            <person name="Chain P."/>
            <person name="Brettin T."/>
            <person name="Detter J.C."/>
            <person name="Schuetze A."/>
            <person name="Rohde M."/>
            <person name="Tindall B.J."/>
            <person name="Goeker M."/>
            <person name="Bristow J."/>
            <person name="Eisen J.A."/>
            <person name="Markowitz V."/>
            <person name="Hugenholtz P."/>
            <person name="Kyrpides N.C."/>
            <person name="Klenk H.-P."/>
            <person name="Chen F."/>
        </authorList>
    </citation>
    <scope>NUCLEOTIDE SEQUENCE [LARGE SCALE GENOMIC DNA]</scope>
    <source>
        <strain evidence="2">ATCC 33905 / DSM 74 / LMG 10896 / Claus 1</strain>
    </source>
</reference>
<sequence length="43" mass="4868">MPVFYLLISLFTENYLETVFSDQITNTITSVSFAALLSTLIYS</sequence>
<gene>
    <name evidence="1" type="ordered locus">Slin_6069</name>
</gene>
<evidence type="ECO:0000313" key="1">
    <source>
        <dbReference type="EMBL" id="ADB42031.1"/>
    </source>
</evidence>
<protein>
    <submittedName>
        <fullName evidence="1">Uncharacterized protein</fullName>
    </submittedName>
</protein>
<dbReference type="EMBL" id="CP001769">
    <property type="protein sequence ID" value="ADB42031.1"/>
    <property type="molecule type" value="Genomic_DNA"/>
</dbReference>
<name>D2QT99_SPILD</name>
<dbReference type="STRING" id="504472.Slin_6069"/>
<dbReference type="Proteomes" id="UP000002028">
    <property type="component" value="Chromosome"/>
</dbReference>
<evidence type="ECO:0000313" key="2">
    <source>
        <dbReference type="Proteomes" id="UP000002028"/>
    </source>
</evidence>
<proteinExistence type="predicted"/>
<dbReference type="HOGENOM" id="CLU_3239820_0_0_10"/>
<accession>D2QT99</accession>